<dbReference type="SMART" id="SM00635">
    <property type="entry name" value="BID_2"/>
    <property type="match status" value="2"/>
</dbReference>
<feature type="domain" description="Fibronectin type-III" evidence="3">
    <location>
        <begin position="1388"/>
        <end position="1485"/>
    </location>
</feature>
<reference evidence="4" key="1">
    <citation type="journal article" date="2022" name="Cell">
        <title>Design, construction, and in vivo augmentation of a complex gut microbiome.</title>
        <authorList>
            <person name="Cheng A.G."/>
            <person name="Ho P.Y."/>
            <person name="Aranda-Diaz A."/>
            <person name="Jain S."/>
            <person name="Yu F.B."/>
            <person name="Meng X."/>
            <person name="Wang M."/>
            <person name="Iakiviak M."/>
            <person name="Nagashima K."/>
            <person name="Zhao A."/>
            <person name="Murugkar P."/>
            <person name="Patil A."/>
            <person name="Atabakhsh K."/>
            <person name="Weakley A."/>
            <person name="Yan J."/>
            <person name="Brumbaugh A.R."/>
            <person name="Higginbottom S."/>
            <person name="Dimas A."/>
            <person name="Shiver A.L."/>
            <person name="Deutschbauer A."/>
            <person name="Neff N."/>
            <person name="Sonnenburg J.L."/>
            <person name="Huang K.C."/>
            <person name="Fischbach M.A."/>
        </authorList>
    </citation>
    <scope>NUCLEOTIDE SEQUENCE</scope>
    <source>
        <strain evidence="4">DSM 19829</strain>
    </source>
</reference>
<dbReference type="EMBL" id="CP102290">
    <property type="protein sequence ID" value="UWP58140.1"/>
    <property type="molecule type" value="Genomic_DNA"/>
</dbReference>
<dbReference type="NCBIfam" id="TIGR02543">
    <property type="entry name" value="List_Bact_rpt"/>
    <property type="match status" value="2"/>
</dbReference>
<evidence type="ECO:0000313" key="4">
    <source>
        <dbReference type="EMBL" id="UWP58140.1"/>
    </source>
</evidence>
<dbReference type="PROSITE" id="PS50853">
    <property type="entry name" value="FN3"/>
    <property type="match status" value="2"/>
</dbReference>
<dbReference type="Pfam" id="PF00041">
    <property type="entry name" value="fn3"/>
    <property type="match status" value="1"/>
</dbReference>
<dbReference type="PANTHER" id="PTHR46957:SF3">
    <property type="entry name" value="CYTOKINE RECEPTOR"/>
    <property type="match status" value="1"/>
</dbReference>
<dbReference type="InterPro" id="IPR036116">
    <property type="entry name" value="FN3_sf"/>
</dbReference>
<evidence type="ECO:0000256" key="1">
    <source>
        <dbReference type="ARBA" id="ARBA00004196"/>
    </source>
</evidence>
<proteinExistence type="predicted"/>
<dbReference type="InterPro" id="IPR013378">
    <property type="entry name" value="InlB-like_B-rpt"/>
</dbReference>
<evidence type="ECO:0000256" key="2">
    <source>
        <dbReference type="SAM" id="Coils"/>
    </source>
</evidence>
<dbReference type="Pfam" id="PF02368">
    <property type="entry name" value="Big_2"/>
    <property type="match status" value="2"/>
</dbReference>
<protein>
    <submittedName>
        <fullName evidence="4">InlB B-repeat-containing protein</fullName>
    </submittedName>
</protein>
<evidence type="ECO:0000313" key="5">
    <source>
        <dbReference type="Proteomes" id="UP001060164"/>
    </source>
</evidence>
<sequence>MDRKKQNNLRRRGSVRHCIHRLTAVMLVLILSMSACLMEAGAVSWNASADADDNFQQLRFWEDEKPGLRFYINAAARYELETVEKPAYGTNAGEWTVMSLLRGMYTGMDYLNFIPDDYFQNYYQRMTETVQSKNGELHAYKITEWCRVILALSALGKSPADVGGYDFLDKLSKSYNDTYWQGLNGPIFSLIALNTGGYQLYETPSDYQEGDINTEGRMLDYIVRHEILNSDKTIGGWALNDANAAENGADADITGMALQAMAPYYLDELKYKESGAATPYSEFIKAVERGIYTLHQMQLANGGFKGWGSDINTESTTQVIVALTELGIDPLSESVVLSNIGKECGFVTKGAVWDGTRCNNMIDAILMHWEKNSGSSEAVGGFKHVTAGDDGGGGSGDLVNPMATDQALYALISYDRFLNGENKLYDMTDMTDGSYTQMTAKTYNITYDGNGSAATGTEPYAPYEEVLLPVVQSTGDEAFVAWNTKADGTGTTYRPGETLSMPEQDVTLYAMFGQIDFSLELELNGGVLSEGVTVPDMFTPMDAEIVLPTADEITKEGCIFNGWYLSASAADKLSGTTVTSVPKGTYGDQKYYAGWRVSFDKINPFGVLISSLGKEIRISDRSVIRQARAIYDSMSVTEQKNLTCRAYYEKLVSAEEALKQLEASMDQAEVVISLITDIGMPVTLDREPYIREARESYDALQEEDKAYVTNYADLIAAEESLVILQENQEAADAAAALIRGIGEVTLESETVIAEARAAFELLTGEQQQLIKESTIALLESAELTLEQLREQAERIQNVRDLIALIPETLSIEDDSFQIVSDAQAAYIALSGEERQEITAEEADVIRHAQEVLNELAQQNAQWEDIEVSKELVTKISNYGGTAELEDEEDIQAIRAEYDGFTNVQKALVENYYSLVALEEILASLHLDVEVAAEIEAMIAAIGEVTLEKEEEIVAVGAAYRSLTANQKQLVGNFSDLVAAQQALSVLRNNRQQAQKTIDKIEAIGNVTLDSLDAILKAEKSYDKLTDAQKSLISEELLKVLADARTEYDRLEGLVLKGIELSESEITLAIGSTEEITVGYEPENTLTSKEILWSSSDTEVITVEDGVITAVGAGDAAVIARAKANKRIMATCAVHVKVPLTGITVNRKSMALTRGEVALLQVGFLPEDTTDDKTVTWTSGDPKVAQVSAAGKVTGIANGKTTITASVGKFKVSCSVQVYNYKISYQLNGGTNNSSNPVRYSGPWNVTLKNATRAGYTFGGWYTDKNFKNRITMIEKGSNKDYTLYAKWIKVTAPGKMEISSLTNTAAGSMKVTVKGKPSGAAGYHVLYADNSGMKNAKNIYTTMWGGKTITSLTPGKTYYVKVRAYKKDSAGKTIFGAYTAVRSVALVIPEKTVLSKVQSWGSQTLKISWEKVSGASGYQIYQRSSKTGPWKQVTQIANGNTTSYLHGNLISGRTYDYVVRAYRTVKNKKYIGANSNTVSGKPVPAQVKNVTARQASSNSIKVGWGKVNGASGYQIYRRNPATGKYQLVVQLNQAGATSYTEKGLKKGVTYTYVVRAYRTVNGSKVLGANSAETKGSIK</sequence>
<dbReference type="Gene3D" id="2.60.40.4270">
    <property type="entry name" value="Listeria-Bacteroides repeat domain"/>
    <property type="match status" value="3"/>
</dbReference>
<keyword evidence="5" id="KW-1185">Reference proteome</keyword>
<feature type="coiled-coil region" evidence="2">
    <location>
        <begin position="771"/>
        <end position="798"/>
    </location>
</feature>
<evidence type="ECO:0000259" key="3">
    <source>
        <dbReference type="PROSITE" id="PS50853"/>
    </source>
</evidence>
<dbReference type="Gene3D" id="2.60.40.1080">
    <property type="match status" value="2"/>
</dbReference>
<dbReference type="RefSeq" id="WP_049898330.1">
    <property type="nucleotide sequence ID" value="NZ_CABLBR010000027.1"/>
</dbReference>
<dbReference type="SUPFAM" id="SSF49265">
    <property type="entry name" value="Fibronectin type III"/>
    <property type="match status" value="1"/>
</dbReference>
<dbReference type="Gene3D" id="1.50.10.20">
    <property type="match status" value="1"/>
</dbReference>
<feature type="domain" description="Fibronectin type-III" evidence="3">
    <location>
        <begin position="1486"/>
        <end position="1576"/>
    </location>
</feature>
<keyword evidence="2" id="KW-0175">Coiled coil</keyword>
<dbReference type="InterPro" id="IPR008964">
    <property type="entry name" value="Invasin/intimin_cell_adhesion"/>
</dbReference>
<organism evidence="4 5">
    <name type="scientific">Ruminococcus gauvreauii</name>
    <dbReference type="NCBI Taxonomy" id="438033"/>
    <lineage>
        <taxon>Bacteria</taxon>
        <taxon>Bacillati</taxon>
        <taxon>Bacillota</taxon>
        <taxon>Clostridia</taxon>
        <taxon>Eubacteriales</taxon>
        <taxon>Oscillospiraceae</taxon>
        <taxon>Ruminococcus</taxon>
    </lineage>
</organism>
<feature type="coiled-coil region" evidence="2">
    <location>
        <begin position="976"/>
        <end position="1003"/>
    </location>
</feature>
<dbReference type="SUPFAM" id="SSF48239">
    <property type="entry name" value="Terpenoid cyclases/Protein prenyltransferases"/>
    <property type="match status" value="1"/>
</dbReference>
<dbReference type="CDD" id="cd00063">
    <property type="entry name" value="FN3"/>
    <property type="match status" value="2"/>
</dbReference>
<dbReference type="InterPro" id="IPR050713">
    <property type="entry name" value="RTP_Phos/Ushers"/>
</dbReference>
<dbReference type="InterPro" id="IPR003343">
    <property type="entry name" value="Big_2"/>
</dbReference>
<feature type="coiled-coil region" evidence="2">
    <location>
        <begin position="644"/>
        <end position="671"/>
    </location>
</feature>
<dbReference type="Gene3D" id="2.60.40.10">
    <property type="entry name" value="Immunoglobulins"/>
    <property type="match status" value="3"/>
</dbReference>
<dbReference type="InterPro" id="IPR003961">
    <property type="entry name" value="FN3_dom"/>
</dbReference>
<dbReference type="SMART" id="SM00060">
    <property type="entry name" value="FN3"/>
    <property type="match status" value="3"/>
</dbReference>
<dbReference type="PANTHER" id="PTHR46957">
    <property type="entry name" value="CYTOKINE RECEPTOR"/>
    <property type="match status" value="1"/>
</dbReference>
<dbReference type="InterPro" id="IPR008930">
    <property type="entry name" value="Terpenoid_cyclase/PrenylTrfase"/>
</dbReference>
<dbReference type="Pfam" id="PF09479">
    <property type="entry name" value="Flg_new"/>
    <property type="match status" value="3"/>
</dbReference>
<dbReference type="InterPro" id="IPR042229">
    <property type="entry name" value="Listeria/Bacterioides_rpt_sf"/>
</dbReference>
<comment type="subcellular location">
    <subcellularLocation>
        <location evidence="1">Cell envelope</location>
    </subcellularLocation>
</comment>
<dbReference type="InterPro" id="IPR013783">
    <property type="entry name" value="Ig-like_fold"/>
</dbReference>
<accession>A0ABY5VCG3</accession>
<dbReference type="Proteomes" id="UP001060164">
    <property type="component" value="Chromosome"/>
</dbReference>
<dbReference type="SUPFAM" id="SSF49373">
    <property type="entry name" value="Invasin/intimin cell-adhesion fragments"/>
    <property type="match status" value="2"/>
</dbReference>
<name>A0ABY5VCG3_9FIRM</name>
<gene>
    <name evidence="4" type="ORF">NQ502_12145</name>
</gene>